<dbReference type="OrthoDB" id="9799092at2"/>
<dbReference type="InterPro" id="IPR039143">
    <property type="entry name" value="GNPNAT1-like"/>
</dbReference>
<reference evidence="2" key="2">
    <citation type="submission" date="2019-11" db="EMBL/GenBank/DDBJ databases">
        <title>Improved Assembly of Tolypothrix boutellei genome.</title>
        <authorList>
            <person name="Sarangi A.N."/>
            <person name="Mukherjee M."/>
            <person name="Ghosh S."/>
            <person name="Singh D."/>
            <person name="Das A."/>
            <person name="Kant S."/>
            <person name="Prusty A."/>
            <person name="Tripathy S."/>
        </authorList>
    </citation>
    <scope>NUCLEOTIDE SEQUENCE</scope>
    <source>
        <strain evidence="2">VB521301</strain>
    </source>
</reference>
<comment type="caution">
    <text evidence="3">The sequence shown here is derived from an EMBL/GenBank/DDBJ whole genome shotgun (WGS) entry which is preliminary data.</text>
</comment>
<dbReference type="STRING" id="1479485.DA73_0222805"/>
<sequence length="161" mass="18102">MPIAQQIIIKEATASEDSLIAEHFYKMWLDLGVPDDAFAPDWLDISLKFIEQARQELSYKAFVAEVEGNVVGSASCQIHNGLYPNIIKQQHRKYGYIWGVYVEPSYRRQGIAKQLTSQTVTYLKEIGCTRVVLNASPLGKPVYESLGFSNSNAMQLDLSIL</sequence>
<dbReference type="Gene3D" id="3.40.630.30">
    <property type="match status" value="1"/>
</dbReference>
<evidence type="ECO:0000313" key="3">
    <source>
        <dbReference type="EMBL" id="KIE11218.1"/>
    </source>
</evidence>
<evidence type="ECO:0000259" key="1">
    <source>
        <dbReference type="PROSITE" id="PS51186"/>
    </source>
</evidence>
<dbReference type="CDD" id="cd04301">
    <property type="entry name" value="NAT_SF"/>
    <property type="match status" value="1"/>
</dbReference>
<feature type="domain" description="N-acetyltransferase" evidence="1">
    <location>
        <begin position="7"/>
        <end position="161"/>
    </location>
</feature>
<accession>A0A0C1R668</accession>
<dbReference type="AlphaFoldDB" id="A0A0C1R668"/>
<dbReference type="SUPFAM" id="SSF55729">
    <property type="entry name" value="Acyl-CoA N-acyltransferases (Nat)"/>
    <property type="match status" value="1"/>
</dbReference>
<dbReference type="PANTHER" id="PTHR13355:SF23">
    <property type="entry name" value="FAMILY N-ACETYLTRANSFERASE, PUTATIVE (AFU_ORTHOLOGUE AFUA_3G00870)-RELATED"/>
    <property type="match status" value="1"/>
</dbReference>
<dbReference type="Pfam" id="PF00583">
    <property type="entry name" value="Acetyltransf_1"/>
    <property type="match status" value="1"/>
</dbReference>
<dbReference type="InterPro" id="IPR016181">
    <property type="entry name" value="Acyl_CoA_acyltransferase"/>
</dbReference>
<reference evidence="3" key="1">
    <citation type="journal article" date="2015" name="Genome Announc.">
        <title>Draft Genome Sequence of Tolypothrix boutellei Strain VB521301.</title>
        <authorList>
            <person name="Chandrababunaidu M.M."/>
            <person name="Singh D."/>
            <person name="Sen D."/>
            <person name="Bhan S."/>
            <person name="Das S."/>
            <person name="Gupta A."/>
            <person name="Adhikary S.P."/>
            <person name="Tripathy S."/>
        </authorList>
    </citation>
    <scope>NUCLEOTIDE SEQUENCE</scope>
    <source>
        <strain evidence="3">VB521301</strain>
    </source>
</reference>
<dbReference type="EMBL" id="JHEG04000001">
    <property type="protein sequence ID" value="KAF3887279.1"/>
    <property type="molecule type" value="Genomic_DNA"/>
</dbReference>
<dbReference type="PROSITE" id="PS51186">
    <property type="entry name" value="GNAT"/>
    <property type="match status" value="1"/>
</dbReference>
<gene>
    <name evidence="3" type="ORF">DA73_0222805</name>
    <name evidence="2" type="ORF">DA73_0400018630</name>
</gene>
<dbReference type="EMBL" id="JHEG02000048">
    <property type="protein sequence ID" value="KIE11218.1"/>
    <property type="molecule type" value="Genomic_DNA"/>
</dbReference>
<proteinExistence type="predicted"/>
<keyword evidence="3" id="KW-0808">Transferase</keyword>
<evidence type="ECO:0000313" key="4">
    <source>
        <dbReference type="Proteomes" id="UP000029738"/>
    </source>
</evidence>
<protein>
    <submittedName>
        <fullName evidence="2 3">Acetyltransferase</fullName>
    </submittedName>
</protein>
<dbReference type="PANTHER" id="PTHR13355">
    <property type="entry name" value="GLUCOSAMINE 6-PHOSPHATE N-ACETYLTRANSFERASE"/>
    <property type="match status" value="1"/>
</dbReference>
<dbReference type="InterPro" id="IPR000182">
    <property type="entry name" value="GNAT_dom"/>
</dbReference>
<name>A0A0C1R668_9CYAN</name>
<organism evidence="3">
    <name type="scientific">Tolypothrix bouteillei VB521301</name>
    <dbReference type="NCBI Taxonomy" id="1479485"/>
    <lineage>
        <taxon>Bacteria</taxon>
        <taxon>Bacillati</taxon>
        <taxon>Cyanobacteriota</taxon>
        <taxon>Cyanophyceae</taxon>
        <taxon>Nostocales</taxon>
        <taxon>Tolypothrichaceae</taxon>
        <taxon>Tolypothrix</taxon>
    </lineage>
</organism>
<dbReference type="GO" id="GO:0008080">
    <property type="term" value="F:N-acetyltransferase activity"/>
    <property type="evidence" value="ECO:0007669"/>
    <property type="project" value="TreeGrafter"/>
</dbReference>
<dbReference type="RefSeq" id="WP_038074999.1">
    <property type="nucleotide sequence ID" value="NZ_JHEG04000001.1"/>
</dbReference>
<evidence type="ECO:0000313" key="2">
    <source>
        <dbReference type="EMBL" id="KAF3887279.1"/>
    </source>
</evidence>
<keyword evidence="4" id="KW-1185">Reference proteome</keyword>
<dbReference type="Proteomes" id="UP000029738">
    <property type="component" value="Unassembled WGS sequence"/>
</dbReference>